<sequence>MPRLPSFRRFIQPGERFPIMLIQYAYIKPRSQFGKQCFFEETGSYHAEEYPAGSKIHARLHPSKPLLL</sequence>
<evidence type="ECO:0000313" key="2">
    <source>
        <dbReference type="Proteomes" id="UP001497644"/>
    </source>
</evidence>
<accession>A0AAV2NUE8</accession>
<gene>
    <name evidence="1" type="ORF">LPLAT_LOCUS8594</name>
</gene>
<name>A0AAV2NUE8_9HYME</name>
<keyword evidence="2" id="KW-1185">Reference proteome</keyword>
<reference evidence="1" key="1">
    <citation type="submission" date="2024-04" db="EMBL/GenBank/DDBJ databases">
        <authorList>
            <consortium name="Molecular Ecology Group"/>
        </authorList>
    </citation>
    <scope>NUCLEOTIDE SEQUENCE</scope>
</reference>
<dbReference type="Proteomes" id="UP001497644">
    <property type="component" value="Chromosome 4"/>
</dbReference>
<protein>
    <submittedName>
        <fullName evidence="1">Uncharacterized protein</fullName>
    </submittedName>
</protein>
<dbReference type="EMBL" id="OZ034827">
    <property type="protein sequence ID" value="CAL1682710.1"/>
    <property type="molecule type" value="Genomic_DNA"/>
</dbReference>
<dbReference type="AlphaFoldDB" id="A0AAV2NUE8"/>
<evidence type="ECO:0000313" key="1">
    <source>
        <dbReference type="EMBL" id="CAL1682710.1"/>
    </source>
</evidence>
<proteinExistence type="predicted"/>
<organism evidence="1 2">
    <name type="scientific">Lasius platythorax</name>
    <dbReference type="NCBI Taxonomy" id="488582"/>
    <lineage>
        <taxon>Eukaryota</taxon>
        <taxon>Metazoa</taxon>
        <taxon>Ecdysozoa</taxon>
        <taxon>Arthropoda</taxon>
        <taxon>Hexapoda</taxon>
        <taxon>Insecta</taxon>
        <taxon>Pterygota</taxon>
        <taxon>Neoptera</taxon>
        <taxon>Endopterygota</taxon>
        <taxon>Hymenoptera</taxon>
        <taxon>Apocrita</taxon>
        <taxon>Aculeata</taxon>
        <taxon>Formicoidea</taxon>
        <taxon>Formicidae</taxon>
        <taxon>Formicinae</taxon>
        <taxon>Lasius</taxon>
        <taxon>Lasius</taxon>
    </lineage>
</organism>